<evidence type="ECO:0000256" key="4">
    <source>
        <dbReference type="ARBA" id="ARBA00022448"/>
    </source>
</evidence>
<dbReference type="HAMAP" id="MF_00400">
    <property type="entry name" value="MdtK"/>
    <property type="match status" value="1"/>
</dbReference>
<reference evidence="16 17" key="1">
    <citation type="submission" date="2024-01" db="EMBL/GenBank/DDBJ databases">
        <title>Pseudocitrobacter sp. Endophytic strain Cyp-38L.</title>
        <authorList>
            <person name="Amer M.A."/>
            <person name="Hamed S.M."/>
        </authorList>
    </citation>
    <scope>NUCLEOTIDE SEQUENCE [LARGE SCALE GENOMIC DNA]</scope>
    <source>
        <strain evidence="16 17">Cyp38S</strain>
    </source>
</reference>
<feature type="transmembrane region" description="Helical" evidence="15">
    <location>
        <begin position="276"/>
        <end position="301"/>
    </location>
</feature>
<dbReference type="CDD" id="cd13131">
    <property type="entry name" value="MATE_NorM_like"/>
    <property type="match status" value="1"/>
</dbReference>
<comment type="similarity">
    <text evidence="2 15">Belongs to the multi antimicrobial extrusion (MATE) (TC 2.A.66.1) family. MdtK subfamily.</text>
</comment>
<gene>
    <name evidence="15 16" type="primary">mdtK</name>
    <name evidence="16" type="ORF">VSR74_01660</name>
</gene>
<dbReference type="NCBIfam" id="TIGR00797">
    <property type="entry name" value="matE"/>
    <property type="match status" value="1"/>
</dbReference>
<comment type="caution">
    <text evidence="15">Lacks conserved residue(s) required for the propagation of feature annotation.</text>
</comment>
<evidence type="ECO:0000256" key="6">
    <source>
        <dbReference type="ARBA" id="ARBA00022475"/>
    </source>
</evidence>
<keyword evidence="6 15" id="KW-1003">Cell membrane</keyword>
<feature type="transmembrane region" description="Helical" evidence="15">
    <location>
        <begin position="161"/>
        <end position="183"/>
    </location>
</feature>
<sequence length="457" mass="49364">MQKYFSEARQLLALAIPVILAQVAQTAMGFVDTVMAGGYSATDMAAVAIGTSIWLPAILFGHGLLLALTPVIAQLNGSGRRERIAGQVSQGFWLAGLVSILIMVVLWNAGYIIRSMHNIDPALADKAVGYLRALLWGAPGYLCFQVARNQCEGLAKTKPGMVMGFIGLLVNIPVNYIFIYGHFGMPELGGVGCGVATAAVYWVMFISMLYYVKHAGSMRDIRNSERFIKPDTVVLKRLVALGLPIALALFFEVTLFAVVALLVSPLGIVDVAGHQIALNFSSLMFVLPMSLAAAVTIRVGFRLGQGSTLEAQTSAWTGLGVGVCMAVITAIFTVSLREHIALLYNDNPEVVTLAAQLMLLAALYQISDSIQVIGSGILRGYKDTRSIFFITFIAYWVLGLPSGYVLALTDIVVDRMGPAGFWLGFIIGLTSAAIMMMLRMRFLQRQPATLILQRASR</sequence>
<feature type="transmembrane region" description="Helical" evidence="15">
    <location>
        <begin position="419"/>
        <end position="438"/>
    </location>
</feature>
<dbReference type="Proteomes" id="UP001444146">
    <property type="component" value="Unassembled WGS sequence"/>
</dbReference>
<feature type="transmembrane region" description="Helical" evidence="15">
    <location>
        <begin position="348"/>
        <end position="366"/>
    </location>
</feature>
<keyword evidence="4 15" id="KW-0813">Transport</keyword>
<evidence type="ECO:0000313" key="16">
    <source>
        <dbReference type="EMBL" id="MEO3988535.1"/>
    </source>
</evidence>
<keyword evidence="17" id="KW-1185">Reference proteome</keyword>
<keyword evidence="7" id="KW-0997">Cell inner membrane</keyword>
<evidence type="ECO:0000256" key="3">
    <source>
        <dbReference type="ARBA" id="ARBA00018471"/>
    </source>
</evidence>
<evidence type="ECO:0000256" key="10">
    <source>
        <dbReference type="ARBA" id="ARBA00023053"/>
    </source>
</evidence>
<comment type="subcellular location">
    <subcellularLocation>
        <location evidence="1">Cell inner membrane</location>
        <topology evidence="1">Multi-pass membrane protein</topology>
    </subcellularLocation>
    <subcellularLocation>
        <location evidence="15">Cell membrane</location>
        <topology evidence="15">Multi-pass membrane protein</topology>
    </subcellularLocation>
</comment>
<dbReference type="InterPro" id="IPR048279">
    <property type="entry name" value="MdtK-like"/>
</dbReference>
<dbReference type="EMBL" id="JAYMYY010000001">
    <property type="protein sequence ID" value="MEO3988535.1"/>
    <property type="molecule type" value="Genomic_DNA"/>
</dbReference>
<keyword evidence="10 15" id="KW-0915">Sodium</keyword>
<organism evidence="16 17">
    <name type="scientific">Pseudocitrobacter cyperus</name>
    <dbReference type="NCBI Taxonomy" id="3112843"/>
    <lineage>
        <taxon>Bacteria</taxon>
        <taxon>Pseudomonadati</taxon>
        <taxon>Pseudomonadota</taxon>
        <taxon>Gammaproteobacteria</taxon>
        <taxon>Enterobacterales</taxon>
        <taxon>Enterobacteriaceae</taxon>
        <taxon>Pseudocitrobacter</taxon>
    </lineage>
</organism>
<accession>A0ABV0HE76</accession>
<evidence type="ECO:0000256" key="11">
    <source>
        <dbReference type="ARBA" id="ARBA00023065"/>
    </source>
</evidence>
<dbReference type="PIRSF" id="PIRSF006603">
    <property type="entry name" value="DinF"/>
    <property type="match status" value="1"/>
</dbReference>
<feature type="transmembrane region" description="Helical" evidence="15">
    <location>
        <begin position="387"/>
        <end position="407"/>
    </location>
</feature>
<keyword evidence="12 15" id="KW-0472">Membrane</keyword>
<evidence type="ECO:0000256" key="2">
    <source>
        <dbReference type="ARBA" id="ARBA00010695"/>
    </source>
</evidence>
<dbReference type="InterPro" id="IPR002528">
    <property type="entry name" value="MATE_fam"/>
</dbReference>
<feature type="transmembrane region" description="Helical" evidence="15">
    <location>
        <begin position="189"/>
        <end position="212"/>
    </location>
</feature>
<keyword evidence="13 15" id="KW-0739">Sodium transport</keyword>
<dbReference type="RefSeq" id="WP_347793079.1">
    <property type="nucleotide sequence ID" value="NZ_JAYMYY010000001.1"/>
</dbReference>
<evidence type="ECO:0000256" key="12">
    <source>
        <dbReference type="ARBA" id="ARBA00023136"/>
    </source>
</evidence>
<feature type="transmembrane region" description="Helical" evidence="15">
    <location>
        <begin position="53"/>
        <end position="72"/>
    </location>
</feature>
<keyword evidence="5 15" id="KW-0050">Antiport</keyword>
<dbReference type="InterPro" id="IPR022913">
    <property type="entry name" value="Multidrug-R_MdtK"/>
</dbReference>
<evidence type="ECO:0000256" key="15">
    <source>
        <dbReference type="HAMAP-Rule" id="MF_00400"/>
    </source>
</evidence>
<dbReference type="Pfam" id="PF01554">
    <property type="entry name" value="MatE"/>
    <property type="match status" value="2"/>
</dbReference>
<name>A0ABV0HE76_9ENTR</name>
<dbReference type="PANTHER" id="PTHR43298">
    <property type="entry name" value="MULTIDRUG RESISTANCE PROTEIN NORM-RELATED"/>
    <property type="match status" value="1"/>
</dbReference>
<feature type="transmembrane region" description="Helical" evidence="15">
    <location>
        <begin position="313"/>
        <end position="336"/>
    </location>
</feature>
<keyword evidence="9 15" id="KW-1133">Transmembrane helix</keyword>
<keyword evidence="8 15" id="KW-0812">Transmembrane</keyword>
<feature type="transmembrane region" description="Helical" evidence="15">
    <location>
        <begin position="238"/>
        <end position="264"/>
    </location>
</feature>
<evidence type="ECO:0000256" key="9">
    <source>
        <dbReference type="ARBA" id="ARBA00022989"/>
    </source>
</evidence>
<evidence type="ECO:0000256" key="14">
    <source>
        <dbReference type="ARBA" id="ARBA00031636"/>
    </source>
</evidence>
<protein>
    <recommendedName>
        <fullName evidence="3 15">Multidrug resistance protein MdtK</fullName>
    </recommendedName>
    <alternativeName>
        <fullName evidence="14 15">Multidrug-efflux transporter</fullName>
    </alternativeName>
</protein>
<feature type="transmembrane region" description="Helical" evidence="15">
    <location>
        <begin position="92"/>
        <end position="113"/>
    </location>
</feature>
<proteinExistence type="inferred from homology"/>
<evidence type="ECO:0000256" key="8">
    <source>
        <dbReference type="ARBA" id="ARBA00022692"/>
    </source>
</evidence>
<comment type="function">
    <text evidence="15">Multidrug efflux pump that functions probably as a Na(+)/drug antiporter.</text>
</comment>
<evidence type="ECO:0000256" key="13">
    <source>
        <dbReference type="ARBA" id="ARBA00023201"/>
    </source>
</evidence>
<keyword evidence="11 15" id="KW-0406">Ion transport</keyword>
<evidence type="ECO:0000256" key="1">
    <source>
        <dbReference type="ARBA" id="ARBA00004429"/>
    </source>
</evidence>
<dbReference type="InterPro" id="IPR050222">
    <property type="entry name" value="MATE_MdtK"/>
</dbReference>
<feature type="transmembrane region" description="Helical" evidence="15">
    <location>
        <begin position="133"/>
        <end position="149"/>
    </location>
</feature>
<dbReference type="PANTHER" id="PTHR43298:SF2">
    <property type="entry name" value="FMN_FAD EXPORTER YEEO-RELATED"/>
    <property type="match status" value="1"/>
</dbReference>
<evidence type="ECO:0000256" key="7">
    <source>
        <dbReference type="ARBA" id="ARBA00022519"/>
    </source>
</evidence>
<comment type="caution">
    <text evidence="16">The sequence shown here is derived from an EMBL/GenBank/DDBJ whole genome shotgun (WGS) entry which is preliminary data.</text>
</comment>
<evidence type="ECO:0000256" key="5">
    <source>
        <dbReference type="ARBA" id="ARBA00022449"/>
    </source>
</evidence>
<evidence type="ECO:0000313" key="17">
    <source>
        <dbReference type="Proteomes" id="UP001444146"/>
    </source>
</evidence>